<dbReference type="GO" id="GO:0006302">
    <property type="term" value="P:double-strand break repair"/>
    <property type="evidence" value="ECO:0007669"/>
    <property type="project" value="TreeGrafter"/>
</dbReference>
<keyword evidence="6 12" id="KW-0547">Nucleotide-binding</keyword>
<dbReference type="PANTHER" id="PTHR32182">
    <property type="entry name" value="DNA REPLICATION AND REPAIR PROTEIN RECF"/>
    <property type="match status" value="1"/>
</dbReference>
<dbReference type="InterPro" id="IPR018078">
    <property type="entry name" value="DNA-binding_RecF_CS"/>
</dbReference>
<dbReference type="InterPro" id="IPR001238">
    <property type="entry name" value="DNA-binding_RecF"/>
</dbReference>
<evidence type="ECO:0000256" key="12">
    <source>
        <dbReference type="HAMAP-Rule" id="MF_00365"/>
    </source>
</evidence>
<dbReference type="Pfam" id="PF02463">
    <property type="entry name" value="SMC_N"/>
    <property type="match status" value="1"/>
</dbReference>
<dbReference type="GO" id="GO:0005524">
    <property type="term" value="F:ATP binding"/>
    <property type="evidence" value="ECO:0007669"/>
    <property type="project" value="UniProtKB-UniRule"/>
</dbReference>
<keyword evidence="16" id="KW-1185">Reference proteome</keyword>
<dbReference type="GO" id="GO:0000731">
    <property type="term" value="P:DNA synthesis involved in DNA repair"/>
    <property type="evidence" value="ECO:0007669"/>
    <property type="project" value="TreeGrafter"/>
</dbReference>
<accession>A0A4R2TX48</accession>
<dbReference type="GO" id="GO:0003697">
    <property type="term" value="F:single-stranded DNA binding"/>
    <property type="evidence" value="ECO:0007669"/>
    <property type="project" value="UniProtKB-UniRule"/>
</dbReference>
<evidence type="ECO:0000259" key="14">
    <source>
        <dbReference type="Pfam" id="PF02463"/>
    </source>
</evidence>
<comment type="function">
    <text evidence="12 13">The RecF protein is involved in DNA metabolism; it is required for DNA replication and normal SOS inducibility. RecF binds preferentially to single-stranded, linear DNA. It also seems to bind ATP.</text>
</comment>
<comment type="subcellular location">
    <subcellularLocation>
        <location evidence="1 12 13">Cytoplasm</location>
    </subcellularLocation>
</comment>
<dbReference type="PANTHER" id="PTHR32182:SF0">
    <property type="entry name" value="DNA REPLICATION AND REPAIR PROTEIN RECF"/>
    <property type="match status" value="1"/>
</dbReference>
<keyword evidence="4 12" id="KW-0963">Cytoplasm</keyword>
<dbReference type="NCBIfam" id="TIGR00611">
    <property type="entry name" value="recf"/>
    <property type="match status" value="1"/>
</dbReference>
<dbReference type="HAMAP" id="MF_00365">
    <property type="entry name" value="RecF"/>
    <property type="match status" value="1"/>
</dbReference>
<dbReference type="GO" id="GO:0005737">
    <property type="term" value="C:cytoplasm"/>
    <property type="evidence" value="ECO:0007669"/>
    <property type="project" value="UniProtKB-SubCell"/>
</dbReference>
<evidence type="ECO:0000256" key="13">
    <source>
        <dbReference type="RuleBase" id="RU000578"/>
    </source>
</evidence>
<evidence type="ECO:0000313" key="15">
    <source>
        <dbReference type="EMBL" id="TCQ02229.1"/>
    </source>
</evidence>
<dbReference type="RefSeq" id="WP_132848474.1">
    <property type="nucleotide sequence ID" value="NZ_CP058648.1"/>
</dbReference>
<protein>
    <recommendedName>
        <fullName evidence="3 12">DNA replication and repair protein RecF</fullName>
    </recommendedName>
</protein>
<dbReference type="Proteomes" id="UP000295504">
    <property type="component" value="Unassembled WGS sequence"/>
</dbReference>
<evidence type="ECO:0000256" key="8">
    <source>
        <dbReference type="ARBA" id="ARBA00022840"/>
    </source>
</evidence>
<evidence type="ECO:0000256" key="7">
    <source>
        <dbReference type="ARBA" id="ARBA00022763"/>
    </source>
</evidence>
<gene>
    <name evidence="12" type="primary">recF</name>
    <name evidence="15" type="ORF">EDD79_10174</name>
</gene>
<dbReference type="CDD" id="cd03242">
    <property type="entry name" value="ABC_RecF"/>
    <property type="match status" value="1"/>
</dbReference>
<dbReference type="EMBL" id="SLYC01000017">
    <property type="protein sequence ID" value="TCQ02229.1"/>
    <property type="molecule type" value="Genomic_DNA"/>
</dbReference>
<name>A0A4R2TX48_9FIRM</name>
<evidence type="ECO:0000256" key="3">
    <source>
        <dbReference type="ARBA" id="ARBA00020170"/>
    </source>
</evidence>
<dbReference type="SUPFAM" id="SSF52540">
    <property type="entry name" value="P-loop containing nucleoside triphosphate hydrolases"/>
    <property type="match status" value="1"/>
</dbReference>
<evidence type="ECO:0000256" key="5">
    <source>
        <dbReference type="ARBA" id="ARBA00022705"/>
    </source>
</evidence>
<feature type="domain" description="RecF/RecN/SMC N-terminal" evidence="14">
    <location>
        <begin position="3"/>
        <end position="344"/>
    </location>
</feature>
<keyword evidence="9 12" id="KW-0238">DNA-binding</keyword>
<dbReference type="InterPro" id="IPR003395">
    <property type="entry name" value="RecF/RecN/SMC_N"/>
</dbReference>
<dbReference type="GO" id="GO:0006260">
    <property type="term" value="P:DNA replication"/>
    <property type="evidence" value="ECO:0007669"/>
    <property type="project" value="UniProtKB-UniRule"/>
</dbReference>
<dbReference type="AlphaFoldDB" id="A0A4R2TX48"/>
<dbReference type="GO" id="GO:0009432">
    <property type="term" value="P:SOS response"/>
    <property type="evidence" value="ECO:0007669"/>
    <property type="project" value="UniProtKB-UniRule"/>
</dbReference>
<dbReference type="InterPro" id="IPR042174">
    <property type="entry name" value="RecF_2"/>
</dbReference>
<keyword evidence="5 12" id="KW-0235">DNA replication</keyword>
<dbReference type="PROSITE" id="PS00617">
    <property type="entry name" value="RECF_1"/>
    <property type="match status" value="1"/>
</dbReference>
<keyword evidence="11 12" id="KW-0742">SOS response</keyword>
<keyword evidence="8 12" id="KW-0067">ATP-binding</keyword>
<feature type="binding site" evidence="12">
    <location>
        <begin position="30"/>
        <end position="37"/>
    </location>
    <ligand>
        <name>ATP</name>
        <dbReference type="ChEBI" id="CHEBI:30616"/>
    </ligand>
</feature>
<evidence type="ECO:0000256" key="4">
    <source>
        <dbReference type="ARBA" id="ARBA00022490"/>
    </source>
</evidence>
<keyword evidence="7 12" id="KW-0227">DNA damage</keyword>
<evidence type="ECO:0000256" key="9">
    <source>
        <dbReference type="ARBA" id="ARBA00023125"/>
    </source>
</evidence>
<proteinExistence type="inferred from homology"/>
<comment type="caution">
    <text evidence="15">The sequence shown here is derived from an EMBL/GenBank/DDBJ whole genome shotgun (WGS) entry which is preliminary data.</text>
</comment>
<organism evidence="15 16">
    <name type="scientific">Serpentinicella alkaliphila</name>
    <dbReference type="NCBI Taxonomy" id="1734049"/>
    <lineage>
        <taxon>Bacteria</taxon>
        <taxon>Bacillati</taxon>
        <taxon>Bacillota</taxon>
        <taxon>Clostridia</taxon>
        <taxon>Peptostreptococcales</taxon>
        <taxon>Natronincolaceae</taxon>
        <taxon>Serpentinicella</taxon>
    </lineage>
</organism>
<dbReference type="InterPro" id="IPR027417">
    <property type="entry name" value="P-loop_NTPase"/>
</dbReference>
<dbReference type="OrthoDB" id="9803889at2"/>
<evidence type="ECO:0000256" key="2">
    <source>
        <dbReference type="ARBA" id="ARBA00008016"/>
    </source>
</evidence>
<comment type="similarity">
    <text evidence="2 12 13">Belongs to the RecF family.</text>
</comment>
<reference evidence="15 16" key="1">
    <citation type="submission" date="2019-03" db="EMBL/GenBank/DDBJ databases">
        <title>Genomic Encyclopedia of Type Strains, Phase IV (KMG-IV): sequencing the most valuable type-strain genomes for metagenomic binning, comparative biology and taxonomic classification.</title>
        <authorList>
            <person name="Goeker M."/>
        </authorList>
    </citation>
    <scope>NUCLEOTIDE SEQUENCE [LARGE SCALE GENOMIC DNA]</scope>
    <source>
        <strain evidence="15 16">DSM 100013</strain>
    </source>
</reference>
<dbReference type="PROSITE" id="PS00618">
    <property type="entry name" value="RECF_2"/>
    <property type="match status" value="1"/>
</dbReference>
<sequence length="367" mass="43077">MIIEGIRLLNYRNYEELELKFHSNLNLFVGENAQGKTNLLEAIYICALGKSFRNNKDQELININKNQSLIKTFVKKRNRDIKIELILQKDEKKRIKVNDVSLNKYGELLGNLNVVLFSPEDLKIVKEGPSERRKFIDNDISQISPKYYYLMNQYNKILLQRNKLLKNKGVKPIDLQVWNEQLSSYGTEIIIYRRNFIKKLSLLGKLMHRKITESKENLEIKYDSNININENMNSIQIKERFLAKIDSVYVEEKYRGITLCGPHRDEIKFTINGMDVKKFGSQGQQRTTVLSLKLSEIELIRGEVGEYPILLLDDVMSELDEFRQKYLLNNLKNIQTFITTTVINPFDLKNDNYKLHRIANGNVYNNK</sequence>
<evidence type="ECO:0000256" key="11">
    <source>
        <dbReference type="ARBA" id="ARBA00023236"/>
    </source>
</evidence>
<evidence type="ECO:0000313" key="16">
    <source>
        <dbReference type="Proteomes" id="UP000295504"/>
    </source>
</evidence>
<evidence type="ECO:0000256" key="1">
    <source>
        <dbReference type="ARBA" id="ARBA00004496"/>
    </source>
</evidence>
<evidence type="ECO:0000256" key="6">
    <source>
        <dbReference type="ARBA" id="ARBA00022741"/>
    </source>
</evidence>
<dbReference type="Gene3D" id="1.20.1050.90">
    <property type="entry name" value="RecF/RecN/SMC, N-terminal domain"/>
    <property type="match status" value="1"/>
</dbReference>
<dbReference type="Gene3D" id="3.40.50.300">
    <property type="entry name" value="P-loop containing nucleotide triphosphate hydrolases"/>
    <property type="match status" value="1"/>
</dbReference>
<evidence type="ECO:0000256" key="10">
    <source>
        <dbReference type="ARBA" id="ARBA00023204"/>
    </source>
</evidence>
<keyword evidence="10 12" id="KW-0234">DNA repair</keyword>